<dbReference type="EMBL" id="CP091512">
    <property type="protein sequence ID" value="UOO91716.1"/>
    <property type="molecule type" value="Genomic_DNA"/>
</dbReference>
<dbReference type="Proteomes" id="UP000832034">
    <property type="component" value="Chromosome"/>
</dbReference>
<reference evidence="1" key="1">
    <citation type="submission" date="2021-12" db="EMBL/GenBank/DDBJ databases">
        <authorList>
            <person name="Veyrier F.J."/>
        </authorList>
    </citation>
    <scope>NUCLEOTIDE SEQUENCE</scope>
    <source>
        <strain evidence="1">SAG 1488-6</strain>
    </source>
</reference>
<organism evidence="1 2">
    <name type="scientific">Vitreoscilla stercoraria</name>
    <dbReference type="NCBI Taxonomy" id="61"/>
    <lineage>
        <taxon>Bacteria</taxon>
        <taxon>Pseudomonadati</taxon>
        <taxon>Pseudomonadota</taxon>
        <taxon>Betaproteobacteria</taxon>
        <taxon>Neisseriales</taxon>
        <taxon>Neisseriaceae</taxon>
        <taxon>Vitreoscilla</taxon>
    </lineage>
</organism>
<dbReference type="RefSeq" id="WP_019958688.1">
    <property type="nucleotide sequence ID" value="NZ_CP091512.1"/>
</dbReference>
<evidence type="ECO:0000313" key="2">
    <source>
        <dbReference type="Proteomes" id="UP000832034"/>
    </source>
</evidence>
<reference evidence="1" key="2">
    <citation type="journal article" date="2022" name="Res Sq">
        <title>Evolution of multicellular longitudinally dividing oral cavity symbionts (Neisseriaceae).</title>
        <authorList>
            <person name="Nyongesa S."/>
            <person name="Weber P."/>
            <person name="Bernet E."/>
            <person name="Pullido F."/>
            <person name="Nieckarz M."/>
            <person name="Delaby M."/>
            <person name="Nieves C."/>
            <person name="Viehboeck T."/>
            <person name="Krause N."/>
            <person name="Rivera-Millot A."/>
            <person name="Nakamura A."/>
            <person name="Vischer N."/>
            <person name="VanNieuwenhze M."/>
            <person name="Brun Y."/>
            <person name="Cava F."/>
            <person name="Bulgheresi S."/>
            <person name="Veyrier F."/>
        </authorList>
    </citation>
    <scope>NUCLEOTIDE SEQUENCE</scope>
    <source>
        <strain evidence="1">SAG 1488-6</strain>
    </source>
</reference>
<accession>A0ABY4E8Q8</accession>
<protein>
    <submittedName>
        <fullName evidence="1">Type IV secretion protein Rhs</fullName>
    </submittedName>
</protein>
<name>A0ABY4E8Q8_VITST</name>
<evidence type="ECO:0000313" key="1">
    <source>
        <dbReference type="EMBL" id="UOO91716.1"/>
    </source>
</evidence>
<keyword evidence="2" id="KW-1185">Reference proteome</keyword>
<sequence>MKRKLTTGEMQLARWMFQDAVDYASVRLVFGAWWQTFSRAAVAPNGCIYFPKSAYCADFSQAPVHLKIWFMHEMTHVWQYQRGFSVLLSGVCLFGQAGYVHARAYRYWQEGQDLPAFAQLNMEQQAEVVAHYFAATYLQVDALQKRLPQLTRCVQPFLRHPYHLSLLPQHSRCGVHKV</sequence>
<proteinExistence type="predicted"/>
<gene>
    <name evidence="1" type="ORF">LVJ81_08710</name>
</gene>